<proteinExistence type="predicted"/>
<evidence type="ECO:0000313" key="1">
    <source>
        <dbReference type="EMBL" id="CAB4140610.1"/>
    </source>
</evidence>
<reference evidence="1" key="1">
    <citation type="submission" date="2020-04" db="EMBL/GenBank/DDBJ databases">
        <authorList>
            <person name="Chiriac C."/>
            <person name="Salcher M."/>
            <person name="Ghai R."/>
            <person name="Kavagutti S V."/>
        </authorList>
    </citation>
    <scope>NUCLEOTIDE SEQUENCE</scope>
</reference>
<accession>A0A6J5M6B7</accession>
<protein>
    <submittedName>
        <fullName evidence="1">Tail completion and sheath stabilizer protein</fullName>
    </submittedName>
</protein>
<sequence>MSAIDNTPTNKNFLSPLNFKFVMKRAPHVNFFVQKVTIPGIALASVTTPNPILRIPEPGDQLDFEELSISFRVDEDLKNYLEIQNWLRAIGKQSFEQYGAIARSPSYLGESIKSVISLTVLTSAKRPNYEITFEDAFPTRISSIEFDTSREDIEYIEADASFRFTKYEIAKVNP</sequence>
<dbReference type="EMBL" id="LR796380">
    <property type="protein sequence ID" value="CAB4140610.1"/>
    <property type="molecule type" value="Genomic_DNA"/>
</dbReference>
<name>A0A6J5M6B7_9CAUD</name>
<organism evidence="1">
    <name type="scientific">uncultured Caudovirales phage</name>
    <dbReference type="NCBI Taxonomy" id="2100421"/>
    <lineage>
        <taxon>Viruses</taxon>
        <taxon>Duplodnaviria</taxon>
        <taxon>Heunggongvirae</taxon>
        <taxon>Uroviricota</taxon>
        <taxon>Caudoviricetes</taxon>
        <taxon>Peduoviridae</taxon>
        <taxon>Maltschvirus</taxon>
        <taxon>Maltschvirus maltsch</taxon>
    </lineage>
</organism>
<gene>
    <name evidence="1" type="ORF">UFOVP395_41</name>
</gene>